<sequence length="84" mass="9781">LFSVNELCFAGELSPTIYFFVRVTRRDYFSLAARRVNCRTAVVVRLHRVYIKKRSDSCRLIQNAGTQKSNISVRSSYAVWLRYG</sequence>
<feature type="non-terminal residue" evidence="1">
    <location>
        <position position="1"/>
    </location>
</feature>
<dbReference type="AlphaFoldDB" id="A0AAD1TEP1"/>
<name>A0AAD1TEP1_PELCU</name>
<protein>
    <submittedName>
        <fullName evidence="1">Uncharacterized protein</fullName>
    </submittedName>
</protein>
<dbReference type="EMBL" id="OW240923">
    <property type="protein sequence ID" value="CAH2325302.1"/>
    <property type="molecule type" value="Genomic_DNA"/>
</dbReference>
<feature type="non-terminal residue" evidence="1">
    <location>
        <position position="84"/>
    </location>
</feature>
<dbReference type="Proteomes" id="UP001295444">
    <property type="component" value="Chromosome 12"/>
</dbReference>
<keyword evidence="2" id="KW-1185">Reference proteome</keyword>
<evidence type="ECO:0000313" key="2">
    <source>
        <dbReference type="Proteomes" id="UP001295444"/>
    </source>
</evidence>
<gene>
    <name evidence="1" type="ORF">PECUL_23A049851</name>
</gene>
<accession>A0AAD1TEP1</accession>
<proteinExistence type="predicted"/>
<reference evidence="1" key="1">
    <citation type="submission" date="2022-03" db="EMBL/GenBank/DDBJ databases">
        <authorList>
            <person name="Alioto T."/>
            <person name="Alioto T."/>
            <person name="Gomez Garrido J."/>
        </authorList>
    </citation>
    <scope>NUCLEOTIDE SEQUENCE</scope>
</reference>
<evidence type="ECO:0000313" key="1">
    <source>
        <dbReference type="EMBL" id="CAH2325302.1"/>
    </source>
</evidence>
<organism evidence="1 2">
    <name type="scientific">Pelobates cultripes</name>
    <name type="common">Western spadefoot toad</name>
    <dbReference type="NCBI Taxonomy" id="61616"/>
    <lineage>
        <taxon>Eukaryota</taxon>
        <taxon>Metazoa</taxon>
        <taxon>Chordata</taxon>
        <taxon>Craniata</taxon>
        <taxon>Vertebrata</taxon>
        <taxon>Euteleostomi</taxon>
        <taxon>Amphibia</taxon>
        <taxon>Batrachia</taxon>
        <taxon>Anura</taxon>
        <taxon>Pelobatoidea</taxon>
        <taxon>Pelobatidae</taxon>
        <taxon>Pelobates</taxon>
    </lineage>
</organism>